<reference evidence="2 3" key="1">
    <citation type="submission" date="2020-08" db="EMBL/GenBank/DDBJ databases">
        <title>Sequencing the genomes of 1000 actinobacteria strains.</title>
        <authorList>
            <person name="Klenk H.-P."/>
        </authorList>
    </citation>
    <scope>NUCLEOTIDE SEQUENCE [LARGE SCALE GENOMIC DNA]</scope>
    <source>
        <strain evidence="2 3">DSM 44230</strain>
    </source>
</reference>
<evidence type="ECO:0000313" key="3">
    <source>
        <dbReference type="Proteomes" id="UP000533598"/>
    </source>
</evidence>
<evidence type="ECO:0000313" key="2">
    <source>
        <dbReference type="EMBL" id="MBB4681289.1"/>
    </source>
</evidence>
<organism evidence="2 3">
    <name type="scientific">Crossiella cryophila</name>
    <dbReference type="NCBI Taxonomy" id="43355"/>
    <lineage>
        <taxon>Bacteria</taxon>
        <taxon>Bacillati</taxon>
        <taxon>Actinomycetota</taxon>
        <taxon>Actinomycetes</taxon>
        <taxon>Pseudonocardiales</taxon>
        <taxon>Pseudonocardiaceae</taxon>
        <taxon>Crossiella</taxon>
    </lineage>
</organism>
<gene>
    <name evidence="2" type="ORF">HNR67_007407</name>
</gene>
<protein>
    <submittedName>
        <fullName evidence="2">Uncharacterized protein</fullName>
    </submittedName>
</protein>
<dbReference type="RefSeq" id="WP_185007752.1">
    <property type="nucleotide sequence ID" value="NZ_BAAAUI010000071.1"/>
</dbReference>
<dbReference type="Proteomes" id="UP000533598">
    <property type="component" value="Unassembled WGS sequence"/>
</dbReference>
<evidence type="ECO:0000256" key="1">
    <source>
        <dbReference type="SAM" id="SignalP"/>
    </source>
</evidence>
<keyword evidence="1" id="KW-0732">Signal</keyword>
<dbReference type="AlphaFoldDB" id="A0A7W7CKS8"/>
<proteinExistence type="predicted"/>
<feature type="signal peptide" evidence="1">
    <location>
        <begin position="1"/>
        <end position="24"/>
    </location>
</feature>
<dbReference type="EMBL" id="JACHMH010000001">
    <property type="protein sequence ID" value="MBB4681289.1"/>
    <property type="molecule type" value="Genomic_DNA"/>
</dbReference>
<comment type="caution">
    <text evidence="2">The sequence shown here is derived from an EMBL/GenBank/DDBJ whole genome shotgun (WGS) entry which is preliminary data.</text>
</comment>
<accession>A0A7W7CKS8</accession>
<name>A0A7W7CKS8_9PSEU</name>
<sequence>MKRLMMAVVALAALGGLGSGLASALSAQVSMSVDGGSTSDGCEGGCGATVLAECGAC</sequence>
<keyword evidence="3" id="KW-1185">Reference proteome</keyword>
<feature type="chain" id="PRO_5031379637" evidence="1">
    <location>
        <begin position="25"/>
        <end position="57"/>
    </location>
</feature>